<organism evidence="2 3">
    <name type="scientific">Quercus lobata</name>
    <name type="common">Valley oak</name>
    <dbReference type="NCBI Taxonomy" id="97700"/>
    <lineage>
        <taxon>Eukaryota</taxon>
        <taxon>Viridiplantae</taxon>
        <taxon>Streptophyta</taxon>
        <taxon>Embryophyta</taxon>
        <taxon>Tracheophyta</taxon>
        <taxon>Spermatophyta</taxon>
        <taxon>Magnoliopsida</taxon>
        <taxon>eudicotyledons</taxon>
        <taxon>Gunneridae</taxon>
        <taxon>Pentapetalae</taxon>
        <taxon>rosids</taxon>
        <taxon>fabids</taxon>
        <taxon>Fagales</taxon>
        <taxon>Fagaceae</taxon>
        <taxon>Quercus</taxon>
    </lineage>
</organism>
<proteinExistence type="predicted"/>
<protein>
    <recommendedName>
        <fullName evidence="1">Reverse transcriptase zinc-binding domain-containing protein</fullName>
    </recommendedName>
</protein>
<dbReference type="InParanoid" id="A0A7N2LZZ3"/>
<dbReference type="EMBL" id="LRBV02000006">
    <property type="status" value="NOT_ANNOTATED_CDS"/>
    <property type="molecule type" value="Genomic_DNA"/>
</dbReference>
<evidence type="ECO:0000259" key="1">
    <source>
        <dbReference type="Pfam" id="PF13966"/>
    </source>
</evidence>
<dbReference type="Gramene" id="QL06p031073:mrna">
    <property type="protein sequence ID" value="QL06p031073:mrna"/>
    <property type="gene ID" value="QL06p031073"/>
</dbReference>
<dbReference type="AlphaFoldDB" id="A0A7N2LZZ3"/>
<dbReference type="Proteomes" id="UP000594261">
    <property type="component" value="Chromosome 6"/>
</dbReference>
<dbReference type="EnsemblPlants" id="QL06p031073:mrna">
    <property type="protein sequence ID" value="QL06p031073:mrna"/>
    <property type="gene ID" value="QL06p031073"/>
</dbReference>
<dbReference type="InterPro" id="IPR026960">
    <property type="entry name" value="RVT-Znf"/>
</dbReference>
<feature type="domain" description="Reverse transcriptase zinc-binding" evidence="1">
    <location>
        <begin position="107"/>
        <end position="180"/>
    </location>
</feature>
<accession>A0A7N2LZZ3</accession>
<dbReference type="Pfam" id="PF13966">
    <property type="entry name" value="zf-RVT"/>
    <property type="match status" value="1"/>
</dbReference>
<sequence>MEAELGHNPSYVWRSLLSAQELLREGSIWRVGDGRTIGIRSHKWLSHPSLFQDGVDQQLKVCDFINPHTKQWDRGKINAWFVLSSRDEVLRICPGNLESCDKLCWNEKKSQSPRRSRLWKLPIPPKVRTFVWQASSDILPTWANLVRRKVPIDLKCAICGTNDETVIHILWQCPLTRNVWALVRGRLQKCDSSAQTFLSLARTLMEKLPRRDLETWAMVTWSIWNAQNRFHFEATQTPPHAILKGPVPLMEDYPEAGM</sequence>
<dbReference type="OMA" id="PETIIHA"/>
<evidence type="ECO:0000313" key="2">
    <source>
        <dbReference type="EnsemblPlants" id="QL06p031073:mrna"/>
    </source>
</evidence>
<keyword evidence="3" id="KW-1185">Reference proteome</keyword>
<name>A0A7N2LZZ3_QUELO</name>
<reference evidence="2" key="2">
    <citation type="submission" date="2021-01" db="UniProtKB">
        <authorList>
            <consortium name="EnsemblPlants"/>
        </authorList>
    </citation>
    <scope>IDENTIFICATION</scope>
</reference>
<reference evidence="2 3" key="1">
    <citation type="journal article" date="2016" name="G3 (Bethesda)">
        <title>First Draft Assembly and Annotation of the Genome of a California Endemic Oak Quercus lobata Nee (Fagaceae).</title>
        <authorList>
            <person name="Sork V.L."/>
            <person name="Fitz-Gibbon S.T."/>
            <person name="Puiu D."/>
            <person name="Crepeau M."/>
            <person name="Gugger P.F."/>
            <person name="Sherman R."/>
            <person name="Stevens K."/>
            <person name="Langley C.H."/>
            <person name="Pellegrini M."/>
            <person name="Salzberg S.L."/>
        </authorList>
    </citation>
    <scope>NUCLEOTIDE SEQUENCE [LARGE SCALE GENOMIC DNA]</scope>
    <source>
        <strain evidence="2 3">cv. SW786</strain>
    </source>
</reference>
<evidence type="ECO:0000313" key="3">
    <source>
        <dbReference type="Proteomes" id="UP000594261"/>
    </source>
</evidence>